<evidence type="ECO:0000256" key="1">
    <source>
        <dbReference type="ARBA" id="ARBA00022679"/>
    </source>
</evidence>
<evidence type="ECO:0000259" key="5">
    <source>
        <dbReference type="PROSITE" id="PS50146"/>
    </source>
</evidence>
<dbReference type="EMBL" id="AMCI01000651">
    <property type="protein sequence ID" value="EJX08325.1"/>
    <property type="molecule type" value="Genomic_DNA"/>
</dbReference>
<dbReference type="PANTHER" id="PTHR12358">
    <property type="entry name" value="SPHINGOSINE KINASE"/>
    <property type="match status" value="1"/>
</dbReference>
<gene>
    <name evidence="6" type="ORF">EVA_03558</name>
</gene>
<keyword evidence="3 6" id="KW-0418">Kinase</keyword>
<sequence length="309" mass="35012">MAVEPNRWGIIYNPKAGSRKTQKRWEAIKSYMDSRGVCYDYVQSEGFGSVERLARTLANNGYRTLVIVGGDGAINDAINGIMTSSVEDKSQIAFGIIPNGIGNDFAKYWGLDEDNFKQAVEVIINRRLRKIDVGNCQYFDGEVHHTRHFLNAIYIGLGARIVQISDGTRRFWGIRQLSFLASMFLLLFERKLYRTHLCINGEHVRGRIMTVCVGSARGYGLTPSAVPYNGWLDVSVIFRPELLQLLSGLWLLLQGRILNHKMVKPFRTRKVKVLRAQNASVSVDGRMLERYFPLEITIQPEAVTLIIPN</sequence>
<dbReference type="Pfam" id="PF19279">
    <property type="entry name" value="YegS_C"/>
    <property type="match status" value="1"/>
</dbReference>
<feature type="domain" description="DAGKc" evidence="5">
    <location>
        <begin position="3"/>
        <end position="141"/>
    </location>
</feature>
<reference evidence="6" key="1">
    <citation type="journal article" date="2012" name="PLoS ONE">
        <title>Gene sets for utilization of primary and secondary nutrition supplies in the distal gut of endangered iberian lynx.</title>
        <authorList>
            <person name="Alcaide M."/>
            <person name="Messina E."/>
            <person name="Richter M."/>
            <person name="Bargiela R."/>
            <person name="Peplies J."/>
            <person name="Huws S.A."/>
            <person name="Newbold C.J."/>
            <person name="Golyshin P.N."/>
            <person name="Simon M.A."/>
            <person name="Lopez G."/>
            <person name="Yakimov M.M."/>
            <person name="Ferrer M."/>
        </authorList>
    </citation>
    <scope>NUCLEOTIDE SEQUENCE</scope>
</reference>
<dbReference type="Gene3D" id="3.40.50.10330">
    <property type="entry name" value="Probable inorganic polyphosphate/atp-NAD kinase, domain 1"/>
    <property type="match status" value="1"/>
</dbReference>
<dbReference type="InterPro" id="IPR017438">
    <property type="entry name" value="ATP-NAD_kinase_N"/>
</dbReference>
<organism evidence="6">
    <name type="scientific">gut metagenome</name>
    <dbReference type="NCBI Taxonomy" id="749906"/>
    <lineage>
        <taxon>unclassified sequences</taxon>
        <taxon>metagenomes</taxon>
        <taxon>organismal metagenomes</taxon>
    </lineage>
</organism>
<evidence type="ECO:0000313" key="6">
    <source>
        <dbReference type="EMBL" id="EJX08325.1"/>
    </source>
</evidence>
<keyword evidence="4" id="KW-0067">ATP-binding</keyword>
<dbReference type="Pfam" id="PF00781">
    <property type="entry name" value="DAGK_cat"/>
    <property type="match status" value="1"/>
</dbReference>
<dbReference type="PANTHER" id="PTHR12358:SF54">
    <property type="entry name" value="SPHINGOSINE KINASE RELATED PROTEIN"/>
    <property type="match status" value="1"/>
</dbReference>
<evidence type="ECO:0000256" key="4">
    <source>
        <dbReference type="ARBA" id="ARBA00022840"/>
    </source>
</evidence>
<dbReference type="GO" id="GO:0016301">
    <property type="term" value="F:kinase activity"/>
    <property type="evidence" value="ECO:0007669"/>
    <property type="project" value="UniProtKB-KW"/>
</dbReference>
<proteinExistence type="predicted"/>
<protein>
    <submittedName>
        <fullName evidence="6">Diacylglycerol kinase catalytic domain protein</fullName>
    </submittedName>
</protein>
<keyword evidence="2" id="KW-0547">Nucleotide-binding</keyword>
<dbReference type="AlphaFoldDB" id="J9H3Q7"/>
<keyword evidence="1" id="KW-0808">Transferase</keyword>
<dbReference type="Gene3D" id="2.60.200.40">
    <property type="match status" value="1"/>
</dbReference>
<dbReference type="GO" id="GO:0005524">
    <property type="term" value="F:ATP binding"/>
    <property type="evidence" value="ECO:0007669"/>
    <property type="project" value="UniProtKB-KW"/>
</dbReference>
<evidence type="ECO:0000256" key="3">
    <source>
        <dbReference type="ARBA" id="ARBA00022777"/>
    </source>
</evidence>
<dbReference type="InterPro" id="IPR045540">
    <property type="entry name" value="YegS/DAGK_C"/>
</dbReference>
<dbReference type="SUPFAM" id="SSF111331">
    <property type="entry name" value="NAD kinase/diacylglycerol kinase-like"/>
    <property type="match status" value="1"/>
</dbReference>
<dbReference type="PROSITE" id="PS50146">
    <property type="entry name" value="DAGK"/>
    <property type="match status" value="1"/>
</dbReference>
<dbReference type="InterPro" id="IPR016064">
    <property type="entry name" value="NAD/diacylglycerol_kinase_sf"/>
</dbReference>
<comment type="caution">
    <text evidence="6">The sequence shown here is derived from an EMBL/GenBank/DDBJ whole genome shotgun (WGS) entry which is preliminary data.</text>
</comment>
<accession>J9H3Q7</accession>
<evidence type="ECO:0000256" key="2">
    <source>
        <dbReference type="ARBA" id="ARBA00022741"/>
    </source>
</evidence>
<dbReference type="InterPro" id="IPR050187">
    <property type="entry name" value="Lipid_Phosphate_FormReg"/>
</dbReference>
<dbReference type="InterPro" id="IPR001206">
    <property type="entry name" value="Diacylglycerol_kinase_cat_dom"/>
</dbReference>
<name>J9H3Q7_9ZZZZ</name>